<feature type="signal peptide" evidence="1">
    <location>
        <begin position="1"/>
        <end position="19"/>
    </location>
</feature>
<protein>
    <submittedName>
        <fullName evidence="2">Uncharacterized protein</fullName>
    </submittedName>
</protein>
<reference evidence="2 3" key="2">
    <citation type="journal article" date="2017" name="Sci. Rep.">
        <title>Ant-infecting Ophiocordyceps genomes reveal a high diversity of potential behavioral manipulation genes and a possible major role for enterotoxins.</title>
        <authorList>
            <person name="de Bekker C."/>
            <person name="Ohm R.A."/>
            <person name="Evans H.C."/>
            <person name="Brachmann A."/>
            <person name="Hughes D.P."/>
        </authorList>
    </citation>
    <scope>NUCLEOTIDE SEQUENCE [LARGE SCALE GENOMIC DNA]</scope>
    <source>
        <strain evidence="2 3">SC16a</strain>
    </source>
</reference>
<keyword evidence="1" id="KW-0732">Signal</keyword>
<evidence type="ECO:0000313" key="2">
    <source>
        <dbReference type="EMBL" id="PFH59276.1"/>
    </source>
</evidence>
<dbReference type="Proteomes" id="UP000037136">
    <property type="component" value="Unassembled WGS sequence"/>
</dbReference>
<name>A0A2A9PEM7_OPHUN</name>
<proteinExistence type="predicted"/>
<dbReference type="EMBL" id="LAZP02000212">
    <property type="protein sequence ID" value="PFH59276.1"/>
    <property type="molecule type" value="Genomic_DNA"/>
</dbReference>
<organism evidence="2 3">
    <name type="scientific">Ophiocordyceps unilateralis</name>
    <name type="common">Zombie-ant fungus</name>
    <name type="synonym">Torrubia unilateralis</name>
    <dbReference type="NCBI Taxonomy" id="268505"/>
    <lineage>
        <taxon>Eukaryota</taxon>
        <taxon>Fungi</taxon>
        <taxon>Dikarya</taxon>
        <taxon>Ascomycota</taxon>
        <taxon>Pezizomycotina</taxon>
        <taxon>Sordariomycetes</taxon>
        <taxon>Hypocreomycetidae</taxon>
        <taxon>Hypocreales</taxon>
        <taxon>Ophiocordycipitaceae</taxon>
        <taxon>Ophiocordyceps</taxon>
    </lineage>
</organism>
<gene>
    <name evidence="2" type="ORF">XA68_12592</name>
</gene>
<dbReference type="AlphaFoldDB" id="A0A2A9PEM7"/>
<comment type="caution">
    <text evidence="2">The sequence shown here is derived from an EMBL/GenBank/DDBJ whole genome shotgun (WGS) entry which is preliminary data.</text>
</comment>
<accession>A0A2A9PEM7</accession>
<evidence type="ECO:0000313" key="3">
    <source>
        <dbReference type="Proteomes" id="UP000037136"/>
    </source>
</evidence>
<dbReference type="OrthoDB" id="2361221at2759"/>
<evidence type="ECO:0000256" key="1">
    <source>
        <dbReference type="SAM" id="SignalP"/>
    </source>
</evidence>
<keyword evidence="3" id="KW-1185">Reference proteome</keyword>
<reference evidence="2 3" key="1">
    <citation type="journal article" date="2015" name="BMC Genomics">
        <title>Gene expression during zombie ant biting behavior reflects the complexity underlying fungal parasitic behavioral manipulation.</title>
        <authorList>
            <person name="de Bekker C."/>
            <person name="Ohm R.A."/>
            <person name="Loreto R.G."/>
            <person name="Sebastian A."/>
            <person name="Albert I."/>
            <person name="Merrow M."/>
            <person name="Brachmann A."/>
            <person name="Hughes D.P."/>
        </authorList>
    </citation>
    <scope>NUCLEOTIDE SEQUENCE [LARGE SCALE GENOMIC DNA]</scope>
    <source>
        <strain evidence="2 3">SC16a</strain>
    </source>
</reference>
<sequence length="121" mass="12883">MHKWLVSSCLALLIGAASANPKCGKNAWIHWTVENSGSDKYDVKVKVDSGKGSGDITSDTVVKAFTDCANRRQKCGGELGTVITCNHSPDTHPGNGAGGHGNIEFDCSDGPYTCYDFSWNT</sequence>
<feature type="chain" id="PRO_5012405626" evidence="1">
    <location>
        <begin position="20"/>
        <end position="121"/>
    </location>
</feature>